<proteinExistence type="predicted"/>
<dbReference type="OrthoDB" id="7874815at2"/>
<dbReference type="EMBL" id="RCZP01000011">
    <property type="protein sequence ID" value="TPG55918.1"/>
    <property type="molecule type" value="Genomic_DNA"/>
</dbReference>
<sequence>MKIELRKVSYSAQLSEETSNFHADVWIDGRKEGYAQNHGTGGPTNVLPNTLRVRLDDYGKTLPQVDIGTSTGGEPHMIVQDAEWIVDDLLSDWIARRDLKRSLKNRALYTLTDGPGIMQTKPLTADRLAQLLASEEIKVKWKVKAWLNAMPEEEALKVFRSGAT</sequence>
<dbReference type="AlphaFoldDB" id="A0A502G217"/>
<protein>
    <submittedName>
        <fullName evidence="1">Uncharacterized protein</fullName>
    </submittedName>
</protein>
<dbReference type="RefSeq" id="WP_140883847.1">
    <property type="nucleotide sequence ID" value="NZ_RCZP01000011.1"/>
</dbReference>
<evidence type="ECO:0000313" key="2">
    <source>
        <dbReference type="Proteomes" id="UP000317078"/>
    </source>
</evidence>
<reference evidence="1 2" key="1">
    <citation type="journal article" date="2019" name="Environ. Microbiol.">
        <title>Species interactions and distinct microbial communities in high Arctic permafrost affected cryosols are associated with the CH4 and CO2 gas fluxes.</title>
        <authorList>
            <person name="Altshuler I."/>
            <person name="Hamel J."/>
            <person name="Turney S."/>
            <person name="Magnuson E."/>
            <person name="Levesque R."/>
            <person name="Greer C."/>
            <person name="Whyte L.G."/>
        </authorList>
    </citation>
    <scope>NUCLEOTIDE SEQUENCE [LARGE SCALE GENOMIC DNA]</scope>
    <source>
        <strain evidence="1 2">S9.3B</strain>
    </source>
</reference>
<comment type="caution">
    <text evidence="1">The sequence shown here is derived from an EMBL/GenBank/DDBJ whole genome shotgun (WGS) entry which is preliminary data.</text>
</comment>
<evidence type="ECO:0000313" key="1">
    <source>
        <dbReference type="EMBL" id="TPG55918.1"/>
    </source>
</evidence>
<organism evidence="1 2">
    <name type="scientific">Muricoccus nepalensis</name>
    <dbReference type="NCBI Taxonomy" id="1854500"/>
    <lineage>
        <taxon>Bacteria</taxon>
        <taxon>Pseudomonadati</taxon>
        <taxon>Pseudomonadota</taxon>
        <taxon>Alphaproteobacteria</taxon>
        <taxon>Acetobacterales</taxon>
        <taxon>Roseomonadaceae</taxon>
        <taxon>Muricoccus</taxon>
    </lineage>
</organism>
<name>A0A502G217_9PROT</name>
<gene>
    <name evidence="1" type="ORF">EAH89_13340</name>
</gene>
<keyword evidence="2" id="KW-1185">Reference proteome</keyword>
<dbReference type="Proteomes" id="UP000317078">
    <property type="component" value="Unassembled WGS sequence"/>
</dbReference>
<accession>A0A502G217</accession>